<dbReference type="KEGG" id="pno:SNOG_09821"/>
<dbReference type="InterPro" id="IPR036291">
    <property type="entry name" value="NAD(P)-bd_dom_sf"/>
</dbReference>
<feature type="domain" description="PRISE-like Rossmann-fold" evidence="1">
    <location>
        <begin position="116"/>
        <end position="403"/>
    </location>
</feature>
<dbReference type="InParanoid" id="Q0UEJ3"/>
<dbReference type="RefSeq" id="XP_001800107.1">
    <property type="nucleotide sequence ID" value="XM_001800055.1"/>
</dbReference>
<dbReference type="EMBL" id="CH445339">
    <property type="protein sequence ID" value="EAT83086.1"/>
    <property type="molecule type" value="Genomic_DNA"/>
</dbReference>
<evidence type="ECO:0000313" key="3">
    <source>
        <dbReference type="Proteomes" id="UP000001055"/>
    </source>
</evidence>
<organism evidence="2 3">
    <name type="scientific">Phaeosphaeria nodorum (strain SN15 / ATCC MYA-4574 / FGSC 10173)</name>
    <name type="common">Glume blotch fungus</name>
    <name type="synonym">Parastagonospora nodorum</name>
    <dbReference type="NCBI Taxonomy" id="321614"/>
    <lineage>
        <taxon>Eukaryota</taxon>
        <taxon>Fungi</taxon>
        <taxon>Dikarya</taxon>
        <taxon>Ascomycota</taxon>
        <taxon>Pezizomycotina</taxon>
        <taxon>Dothideomycetes</taxon>
        <taxon>Pleosporomycetidae</taxon>
        <taxon>Pleosporales</taxon>
        <taxon>Pleosporineae</taxon>
        <taxon>Phaeosphaeriaceae</taxon>
        <taxon>Parastagonospora</taxon>
    </lineage>
</organism>
<proteinExistence type="predicted"/>
<dbReference type="InterPro" id="IPR055222">
    <property type="entry name" value="PRISE-like_Rossmann-fold"/>
</dbReference>
<evidence type="ECO:0000259" key="1">
    <source>
        <dbReference type="Pfam" id="PF22917"/>
    </source>
</evidence>
<dbReference type="AlphaFoldDB" id="Q0UEJ3"/>
<dbReference type="OMA" id="TVVYPAY"/>
<sequence>MAADSKFHALVIGASGIIGWSVVDQLLQPYPSSSPFQKVTALVNRPLELRDSFWSTGAADRPELALVSGVDLLCGDAEFEDLLKEKVPDFRNVSHVYYFGKTQQGLFWPTGKLTTLVAAFKGDADYKREVEVNVGMMRRVVLAIKNLSPKFKFFVYPGGTRGYGIYEPNGVFAAPLIEEMADNLPEACIETVAYPHYRTMLTSESAGQSWTWCELVPDAIIGFTPNGSAFSLVGHWAVYLCVYAHVHGEGAEVPFPGTMAGYDSLYTESSAELLARVAIHASLHPEQFRERIFNVADTEKPGSMRERWPQIASCFGLKGVEPLMTACMKPSHFIKEHASKLKEIGVKGVDIWNTEQLDSYGYWLTFDRHLSLKRLRDAGFEEVRSPENGWWTTFEMFRKAGMIT</sequence>
<gene>
    <name evidence="2" type="ORF">SNOG_09821</name>
</gene>
<dbReference type="GO" id="GO:0016491">
    <property type="term" value="F:oxidoreductase activity"/>
    <property type="evidence" value="ECO:0000318"/>
    <property type="project" value="GO_Central"/>
</dbReference>
<dbReference type="Proteomes" id="UP000001055">
    <property type="component" value="Unassembled WGS sequence"/>
</dbReference>
<evidence type="ECO:0000313" key="2">
    <source>
        <dbReference type="EMBL" id="EAT83086.1"/>
    </source>
</evidence>
<name>Q0UEJ3_PHANO</name>
<accession>Q0UEJ3</accession>
<dbReference type="VEuPathDB" id="FungiDB:JI435_098210"/>
<dbReference type="PANTHER" id="PTHR32487">
    <property type="entry name" value="3-OXO-DELTA(4,5)-STEROID 5-BETA-REDUCTASE"/>
    <property type="match status" value="1"/>
</dbReference>
<dbReference type="Gene3D" id="3.40.50.720">
    <property type="entry name" value="NAD(P)-binding Rossmann-like Domain"/>
    <property type="match status" value="1"/>
</dbReference>
<dbReference type="HOGENOM" id="CLU_030125_2_0_1"/>
<dbReference type="eggNOG" id="ENOG502RT3M">
    <property type="taxonomic scope" value="Eukaryota"/>
</dbReference>
<feature type="domain" description="PRISE-like Rossmann-fold" evidence="1">
    <location>
        <begin position="9"/>
        <end position="100"/>
    </location>
</feature>
<dbReference type="PANTHER" id="PTHR32487:SF4">
    <property type="entry name" value="SIRQ PROTEIN"/>
    <property type="match status" value="1"/>
</dbReference>
<reference evidence="3" key="1">
    <citation type="journal article" date="2007" name="Plant Cell">
        <title>Dothideomycete-plant interactions illuminated by genome sequencing and EST analysis of the wheat pathogen Stagonospora nodorum.</title>
        <authorList>
            <person name="Hane J.K."/>
            <person name="Lowe R.G."/>
            <person name="Solomon P.S."/>
            <person name="Tan K.C."/>
            <person name="Schoch C.L."/>
            <person name="Spatafora J.W."/>
            <person name="Crous P.W."/>
            <person name="Kodira C."/>
            <person name="Birren B.W."/>
            <person name="Galagan J.E."/>
            <person name="Torriani S.F."/>
            <person name="McDonald B.A."/>
            <person name="Oliver R.P."/>
        </authorList>
    </citation>
    <scope>NUCLEOTIDE SEQUENCE [LARGE SCALE GENOMIC DNA]</scope>
    <source>
        <strain evidence="3">SN15 / ATCC MYA-4574 / FGSC 10173</strain>
    </source>
</reference>
<dbReference type="Pfam" id="PF22917">
    <property type="entry name" value="PRISE"/>
    <property type="match status" value="2"/>
</dbReference>
<dbReference type="GeneID" id="5977012"/>
<protein>
    <recommendedName>
        <fullName evidence="1">PRISE-like Rossmann-fold domain-containing protein</fullName>
    </recommendedName>
</protein>
<dbReference type="SUPFAM" id="SSF51735">
    <property type="entry name" value="NAD(P)-binding Rossmann-fold domains"/>
    <property type="match status" value="1"/>
</dbReference>